<keyword evidence="5" id="KW-1185">Reference proteome</keyword>
<dbReference type="PANTHER" id="PTHR11748">
    <property type="entry name" value="D-LACTATE DEHYDROGENASE"/>
    <property type="match status" value="1"/>
</dbReference>
<evidence type="ECO:0000256" key="1">
    <source>
        <dbReference type="ARBA" id="ARBA00022630"/>
    </source>
</evidence>
<sequence>MITPQTEQELADYVASANAPIWVQGGGTRGLEGEGAALSTASMSGIELYEPGALTIVVKAGTPVADVEAALAAENQRLPFEPIDYRGLTGVMGTPTIGGVIATNNSGARRIQVGAARDFALGVRYVDGMGQIVKNGGRVMKNVTGYDLVKLMSGSWGTLGVLTEVALKVLPAPETEATVMIHGLSNAMAVEAMASALGSPYDVSGAAHSEDPAAPVTLIRIEGFEASVTYRVAQLTKQLAQFGADITCATADSSAIWQDVNAQVCFQQKDGDIWRVSVAPSDGAQVIAAAGAEQATMDWAGGLVWLRMAPGTDLRTRLRGFKGHVTLVRGSGFPRFHPEEAGVAMLTKGLRQRFDPKGILNPGLMAA</sequence>
<dbReference type="InterPro" id="IPR016166">
    <property type="entry name" value="FAD-bd_PCMH"/>
</dbReference>
<dbReference type="InterPro" id="IPR006094">
    <property type="entry name" value="Oxid_FAD_bind_N"/>
</dbReference>
<evidence type="ECO:0000256" key="2">
    <source>
        <dbReference type="ARBA" id="ARBA00022827"/>
    </source>
</evidence>
<dbReference type="GO" id="GO:0016491">
    <property type="term" value="F:oxidoreductase activity"/>
    <property type="evidence" value="ECO:0007669"/>
    <property type="project" value="UniProtKB-KW"/>
</dbReference>
<dbReference type="InterPro" id="IPR036318">
    <property type="entry name" value="FAD-bd_PCMH-like_sf"/>
</dbReference>
<dbReference type="SUPFAM" id="SSF56176">
    <property type="entry name" value="FAD-binding/transporter-associated domain-like"/>
    <property type="match status" value="1"/>
</dbReference>
<dbReference type="InterPro" id="IPR016164">
    <property type="entry name" value="FAD-linked_Oxase-like_C"/>
</dbReference>
<dbReference type="PROSITE" id="PS51387">
    <property type="entry name" value="FAD_PCMH"/>
    <property type="match status" value="1"/>
</dbReference>
<keyword evidence="4" id="KW-0560">Oxidoreductase</keyword>
<keyword evidence="2" id="KW-0274">FAD</keyword>
<reference evidence="4 5" key="1">
    <citation type="submission" date="2018-03" db="EMBL/GenBank/DDBJ databases">
        <authorList>
            <person name="Keele B.F."/>
        </authorList>
    </citation>
    <scope>NUCLEOTIDE SEQUENCE [LARGE SCALE GENOMIC DNA]</scope>
    <source>
        <strain evidence="4 5">CECT 8599</strain>
    </source>
</reference>
<feature type="domain" description="FAD-binding PCMH-type" evidence="3">
    <location>
        <begin position="1"/>
        <end position="172"/>
    </location>
</feature>
<name>A0A2R8BIE2_9RHOB</name>
<dbReference type="Pfam" id="PF01565">
    <property type="entry name" value="FAD_binding_4"/>
    <property type="match status" value="1"/>
</dbReference>
<protein>
    <submittedName>
        <fullName evidence="4">Putative FAD-linked oxidoreductase</fullName>
        <ecNumber evidence="4">1.-.-.-</ecNumber>
    </submittedName>
</protein>
<dbReference type="PANTHER" id="PTHR11748:SF103">
    <property type="entry name" value="GLYCOLATE OXIDASE SUBUNIT GLCE"/>
    <property type="match status" value="1"/>
</dbReference>
<dbReference type="InterPro" id="IPR016169">
    <property type="entry name" value="FAD-bd_PCMH_sub2"/>
</dbReference>
<dbReference type="EC" id="1.-.-.-" evidence="4"/>
<evidence type="ECO:0000259" key="3">
    <source>
        <dbReference type="PROSITE" id="PS51387"/>
    </source>
</evidence>
<accession>A0A2R8BIE2</accession>
<dbReference type="AlphaFoldDB" id="A0A2R8BIE2"/>
<dbReference type="RefSeq" id="WP_181364531.1">
    <property type="nucleotide sequence ID" value="NZ_OMOR01000001.1"/>
</dbReference>
<dbReference type="Gene3D" id="3.30.465.10">
    <property type="match status" value="1"/>
</dbReference>
<dbReference type="GO" id="GO:0071949">
    <property type="term" value="F:FAD binding"/>
    <property type="evidence" value="ECO:0007669"/>
    <property type="project" value="InterPro"/>
</dbReference>
<dbReference type="SUPFAM" id="SSF55103">
    <property type="entry name" value="FAD-linked oxidases, C-terminal domain"/>
    <property type="match status" value="1"/>
</dbReference>
<evidence type="ECO:0000313" key="4">
    <source>
        <dbReference type="EMBL" id="SPH22895.1"/>
    </source>
</evidence>
<organism evidence="4 5">
    <name type="scientific">Ascidiaceihabitans donghaensis</name>
    <dbReference type="NCBI Taxonomy" id="1510460"/>
    <lineage>
        <taxon>Bacteria</taxon>
        <taxon>Pseudomonadati</taxon>
        <taxon>Pseudomonadota</taxon>
        <taxon>Alphaproteobacteria</taxon>
        <taxon>Rhodobacterales</taxon>
        <taxon>Paracoccaceae</taxon>
        <taxon>Ascidiaceihabitans</taxon>
    </lineage>
</organism>
<evidence type="ECO:0000313" key="5">
    <source>
        <dbReference type="Proteomes" id="UP000244880"/>
    </source>
</evidence>
<proteinExistence type="predicted"/>
<gene>
    <name evidence="4" type="ORF">ASD8599_03642</name>
</gene>
<dbReference type="EMBL" id="OMOR01000001">
    <property type="protein sequence ID" value="SPH22895.1"/>
    <property type="molecule type" value="Genomic_DNA"/>
</dbReference>
<dbReference type="Proteomes" id="UP000244880">
    <property type="component" value="Unassembled WGS sequence"/>
</dbReference>
<keyword evidence="1" id="KW-0285">Flavoprotein</keyword>